<proteinExistence type="predicted"/>
<protein>
    <submittedName>
        <fullName evidence="4">Zinc ribbon domain-containing protein</fullName>
    </submittedName>
</protein>
<dbReference type="Proteomes" id="UP000434342">
    <property type="component" value="Unassembled WGS sequence"/>
</dbReference>
<sequence>MFCPSCGKSVPDGAKFCTNCGHDLTTPAPDAPTTQEGSTPEAPTVPAKRPTPKWLLALVAVLAVAVVGVGSYALTRAVTGQGADASQTTAKKADGGKKGTKPAGGTKVDAGKSDASGTSGQGNAGADEKSGAGEKNGGSAGSATSDDASYVVRAEGFQFALPSYWRGKVDVVVDEDEVDIYPKGYAPAAGDDHDKEPLATLELEDGTEPDVAGDIGNFLAYSQPLGSRHVEVWATNWPWLAASGNADYTGVSSTSEFRVLVDLSTGGSLTYDDAVSRGEGDNLVGMGAHNYLSTVPWDIKAVGAGA</sequence>
<dbReference type="EMBL" id="VUND01000001">
    <property type="protein sequence ID" value="MST59816.1"/>
    <property type="molecule type" value="Genomic_DNA"/>
</dbReference>
<organism evidence="4 5">
    <name type="scientific">Parafannyhessea umbonata</name>
    <dbReference type="NCBI Taxonomy" id="604330"/>
    <lineage>
        <taxon>Bacteria</taxon>
        <taxon>Bacillati</taxon>
        <taxon>Actinomycetota</taxon>
        <taxon>Coriobacteriia</taxon>
        <taxon>Coriobacteriales</taxon>
        <taxon>Atopobiaceae</taxon>
        <taxon>Parafannyhessea</taxon>
    </lineage>
</organism>
<comment type="caution">
    <text evidence="4">The sequence shown here is derived from an EMBL/GenBank/DDBJ whole genome shotgun (WGS) entry which is preliminary data.</text>
</comment>
<evidence type="ECO:0000313" key="5">
    <source>
        <dbReference type="Proteomes" id="UP000434342"/>
    </source>
</evidence>
<keyword evidence="2" id="KW-1133">Transmembrane helix</keyword>
<evidence type="ECO:0000313" key="4">
    <source>
        <dbReference type="EMBL" id="MST59816.1"/>
    </source>
</evidence>
<feature type="region of interest" description="Disordered" evidence="1">
    <location>
        <begin position="78"/>
        <end position="145"/>
    </location>
</feature>
<feature type="region of interest" description="Disordered" evidence="1">
    <location>
        <begin position="28"/>
        <end position="47"/>
    </location>
</feature>
<feature type="domain" description="Zinc-ribbon" evidence="3">
    <location>
        <begin position="2"/>
        <end position="24"/>
    </location>
</feature>
<evidence type="ECO:0000256" key="2">
    <source>
        <dbReference type="SAM" id="Phobius"/>
    </source>
</evidence>
<dbReference type="InterPro" id="IPR026870">
    <property type="entry name" value="Zinc_ribbon_dom"/>
</dbReference>
<reference evidence="4 5" key="1">
    <citation type="submission" date="2019-08" db="EMBL/GenBank/DDBJ databases">
        <title>In-depth cultivation of the pig gut microbiome towards novel bacterial diversity and tailored functional studies.</title>
        <authorList>
            <person name="Wylensek D."/>
            <person name="Hitch T.C.A."/>
            <person name="Clavel T."/>
        </authorList>
    </citation>
    <scope>NUCLEOTIDE SEQUENCE [LARGE SCALE GENOMIC DNA]</scope>
    <source>
        <strain evidence="4 5">WB01_CNA04</strain>
    </source>
</reference>
<dbReference type="RefSeq" id="WP_154539810.1">
    <property type="nucleotide sequence ID" value="NZ_VUND01000001.1"/>
</dbReference>
<evidence type="ECO:0000256" key="1">
    <source>
        <dbReference type="SAM" id="MobiDB-lite"/>
    </source>
</evidence>
<accession>A0A6N7X5Q4</accession>
<keyword evidence="2" id="KW-0472">Membrane</keyword>
<keyword evidence="2" id="KW-0812">Transmembrane</keyword>
<dbReference type="AlphaFoldDB" id="A0A6N7X5Q4"/>
<gene>
    <name evidence="4" type="ORF">FYJ69_02655</name>
</gene>
<feature type="transmembrane region" description="Helical" evidence="2">
    <location>
        <begin position="54"/>
        <end position="74"/>
    </location>
</feature>
<evidence type="ECO:0000259" key="3">
    <source>
        <dbReference type="Pfam" id="PF13240"/>
    </source>
</evidence>
<dbReference type="Pfam" id="PF13240">
    <property type="entry name" value="Zn_Ribbon_1"/>
    <property type="match status" value="1"/>
</dbReference>
<name>A0A6N7X5Q4_9ACTN</name>